<reference evidence="5" key="1">
    <citation type="journal article" date="2016" name="Nature">
        <title>The genome of the seagrass Zostera marina reveals angiosperm adaptation to the sea.</title>
        <authorList>
            <person name="Olsen J.L."/>
            <person name="Rouze P."/>
            <person name="Verhelst B."/>
            <person name="Lin Y.-C."/>
            <person name="Bayer T."/>
            <person name="Collen J."/>
            <person name="Dattolo E."/>
            <person name="De Paoli E."/>
            <person name="Dittami S."/>
            <person name="Maumus F."/>
            <person name="Michel G."/>
            <person name="Kersting A."/>
            <person name="Lauritano C."/>
            <person name="Lohaus R."/>
            <person name="Toepel M."/>
            <person name="Tonon T."/>
            <person name="Vanneste K."/>
            <person name="Amirebrahimi M."/>
            <person name="Brakel J."/>
            <person name="Bostroem C."/>
            <person name="Chovatia M."/>
            <person name="Grimwood J."/>
            <person name="Jenkins J.W."/>
            <person name="Jueterbock A."/>
            <person name="Mraz A."/>
            <person name="Stam W.T."/>
            <person name="Tice H."/>
            <person name="Bornberg-Bauer E."/>
            <person name="Green P.J."/>
            <person name="Pearson G.A."/>
            <person name="Procaccini G."/>
            <person name="Duarte C.M."/>
            <person name="Schmutz J."/>
            <person name="Reusch T.B.H."/>
            <person name="Van de Peer Y."/>
        </authorList>
    </citation>
    <scope>NUCLEOTIDE SEQUENCE [LARGE SCALE GENOMIC DNA]</scope>
    <source>
        <strain evidence="5">cv. Finnish</strain>
    </source>
</reference>
<sequence>MAAAIRKLSPFRLTHLIRQEKNPVVALQLFRSPNSPPMKFFPYSFQSYDIIICKLGRAKMFREMEQILRQLMTQEIETNRLVPKEIFFCQVISFYGRGRLPDLARTMYDLIPSYQCRKTIKSFNSLLNSLLICREFRGIERLCREMDLFPDACTYNILIKGYCSVGSFEGARKLFDEMCRRRISPNVVTFVSLISFLCLNSRVDDAFELKNAMIKVHNVSPNIFVYTSLVKGLCDAGKLDAAVKLKDLAMAESIKKNSELDSAVYTTLIRSLFRSRRRDEAIALLDDMQKIGVKPDTHTYNAVISGFCDEKDFTAALTVLEEMSAKGCKADVLTYNVMITSFCNSSSWVEAIDLFEDMPRRGCPPNVVTYRILVDGLLNASQLKDAAFFLEEMIFKGFKPHPETSYKLVNRLKEEGDVGLMSAVIGILAKGRCVDCDAWRAAVEVLVPTTTSDSQFADLDLLAII</sequence>
<dbReference type="NCBIfam" id="TIGR00756">
    <property type="entry name" value="PPR"/>
    <property type="match status" value="8"/>
</dbReference>
<dbReference type="Pfam" id="PF12854">
    <property type="entry name" value="PPR_1"/>
    <property type="match status" value="1"/>
</dbReference>
<dbReference type="Proteomes" id="UP000036987">
    <property type="component" value="Unassembled WGS sequence"/>
</dbReference>
<organism evidence="4 5">
    <name type="scientific">Zostera marina</name>
    <name type="common">Eelgrass</name>
    <dbReference type="NCBI Taxonomy" id="29655"/>
    <lineage>
        <taxon>Eukaryota</taxon>
        <taxon>Viridiplantae</taxon>
        <taxon>Streptophyta</taxon>
        <taxon>Embryophyta</taxon>
        <taxon>Tracheophyta</taxon>
        <taxon>Spermatophyta</taxon>
        <taxon>Magnoliopsida</taxon>
        <taxon>Liliopsida</taxon>
        <taxon>Zosteraceae</taxon>
        <taxon>Zostera</taxon>
    </lineage>
</organism>
<dbReference type="Gene3D" id="1.25.40.10">
    <property type="entry name" value="Tetratricopeptide repeat domain"/>
    <property type="match status" value="3"/>
</dbReference>
<proteinExistence type="inferred from homology"/>
<dbReference type="InterPro" id="IPR002885">
    <property type="entry name" value="PPR_rpt"/>
</dbReference>
<dbReference type="PANTHER" id="PTHR47936:SF5">
    <property type="entry name" value="PENTACOTRIPEPTIDE-REPEAT REGION OF PRORP DOMAIN-CONTAINING PROTEIN"/>
    <property type="match status" value="1"/>
</dbReference>
<dbReference type="GO" id="GO:0003729">
    <property type="term" value="F:mRNA binding"/>
    <property type="evidence" value="ECO:0000318"/>
    <property type="project" value="GO_Central"/>
</dbReference>
<feature type="repeat" description="PPR" evidence="3">
    <location>
        <begin position="151"/>
        <end position="185"/>
    </location>
</feature>
<evidence type="ECO:0000313" key="4">
    <source>
        <dbReference type="EMBL" id="KMZ61270.1"/>
    </source>
</evidence>
<dbReference type="STRING" id="29655.A0A0K9NZ88"/>
<evidence type="ECO:0000256" key="2">
    <source>
        <dbReference type="ARBA" id="ARBA00022737"/>
    </source>
</evidence>
<keyword evidence="2" id="KW-0677">Repeat</keyword>
<dbReference type="InterPro" id="IPR011990">
    <property type="entry name" value="TPR-like_helical_dom_sf"/>
</dbReference>
<dbReference type="EMBL" id="LFYR01001508">
    <property type="protein sequence ID" value="KMZ61270.1"/>
    <property type="molecule type" value="Genomic_DNA"/>
</dbReference>
<feature type="repeat" description="PPR" evidence="3">
    <location>
        <begin position="366"/>
        <end position="400"/>
    </location>
</feature>
<evidence type="ECO:0000313" key="5">
    <source>
        <dbReference type="Proteomes" id="UP000036987"/>
    </source>
</evidence>
<feature type="repeat" description="PPR" evidence="3">
    <location>
        <begin position="222"/>
        <end position="256"/>
    </location>
</feature>
<protein>
    <submittedName>
        <fullName evidence="4">Putative Pentatricopeptide repeat-containing protein</fullName>
    </submittedName>
</protein>
<dbReference type="AlphaFoldDB" id="A0A0K9NZ88"/>
<comment type="similarity">
    <text evidence="1">Belongs to the PPR family. P subfamily.</text>
</comment>
<dbReference type="OrthoDB" id="185373at2759"/>
<keyword evidence="5" id="KW-1185">Reference proteome</keyword>
<comment type="caution">
    <text evidence="4">The sequence shown here is derived from an EMBL/GenBank/DDBJ whole genome shotgun (WGS) entry which is preliminary data.</text>
</comment>
<feature type="repeat" description="PPR" evidence="3">
    <location>
        <begin position="331"/>
        <end position="365"/>
    </location>
</feature>
<dbReference type="PANTHER" id="PTHR47936">
    <property type="entry name" value="PPR_LONG DOMAIN-CONTAINING PROTEIN"/>
    <property type="match status" value="1"/>
</dbReference>
<dbReference type="PROSITE" id="PS51375">
    <property type="entry name" value="PPR"/>
    <property type="match status" value="6"/>
</dbReference>
<name>A0A0K9NZ88_ZOSMR</name>
<feature type="repeat" description="PPR" evidence="3">
    <location>
        <begin position="261"/>
        <end position="295"/>
    </location>
</feature>
<evidence type="ECO:0000256" key="3">
    <source>
        <dbReference type="PROSITE-ProRule" id="PRU00708"/>
    </source>
</evidence>
<dbReference type="OMA" id="TFRCHRT"/>
<accession>A0A0K9NZ88</accession>
<feature type="repeat" description="PPR" evidence="3">
    <location>
        <begin position="296"/>
        <end position="330"/>
    </location>
</feature>
<gene>
    <name evidence="4" type="ORF">ZOSMA_53G00570</name>
</gene>
<dbReference type="Pfam" id="PF13041">
    <property type="entry name" value="PPR_2"/>
    <property type="match status" value="3"/>
</dbReference>
<evidence type="ECO:0000256" key="1">
    <source>
        <dbReference type="ARBA" id="ARBA00007626"/>
    </source>
</evidence>